<feature type="compositionally biased region" description="Low complexity" evidence="1">
    <location>
        <begin position="186"/>
        <end position="197"/>
    </location>
</feature>
<keyword evidence="4" id="KW-1185">Reference proteome</keyword>
<feature type="compositionally biased region" description="Basic residues" evidence="1">
    <location>
        <begin position="407"/>
        <end position="417"/>
    </location>
</feature>
<evidence type="ECO:0008006" key="5">
    <source>
        <dbReference type="Google" id="ProtNLM"/>
    </source>
</evidence>
<feature type="signal peptide" evidence="2">
    <location>
        <begin position="1"/>
        <end position="18"/>
    </location>
</feature>
<proteinExistence type="predicted"/>
<evidence type="ECO:0000313" key="3">
    <source>
        <dbReference type="EMBL" id="BES99606.1"/>
    </source>
</evidence>
<feature type="compositionally biased region" description="Low complexity" evidence="1">
    <location>
        <begin position="345"/>
        <end position="386"/>
    </location>
</feature>
<feature type="compositionally biased region" description="Low complexity" evidence="1">
    <location>
        <begin position="98"/>
        <end position="165"/>
    </location>
</feature>
<evidence type="ECO:0000256" key="2">
    <source>
        <dbReference type="SAM" id="SignalP"/>
    </source>
</evidence>
<keyword evidence="2" id="KW-0732">Signal</keyword>
<accession>A0ABN7B5C1</accession>
<name>A0ABN7B5C1_9HEMI</name>
<feature type="compositionally biased region" description="Low complexity" evidence="1">
    <location>
        <begin position="418"/>
        <end position="434"/>
    </location>
</feature>
<evidence type="ECO:0000256" key="1">
    <source>
        <dbReference type="SAM" id="MobiDB-lite"/>
    </source>
</evidence>
<protein>
    <recommendedName>
        <fullName evidence="5">Mucin-like domain-containing protein</fullName>
    </recommendedName>
</protein>
<reference evidence="3 4" key="1">
    <citation type="submission" date="2023-09" db="EMBL/GenBank/DDBJ databases">
        <title>Nesidiocoris tenuis whole genome shotgun sequence.</title>
        <authorList>
            <person name="Shibata T."/>
            <person name="Shimoda M."/>
            <person name="Kobayashi T."/>
            <person name="Uehara T."/>
        </authorList>
    </citation>
    <scope>NUCLEOTIDE SEQUENCE [LARGE SCALE GENOMIC DNA]</scope>
    <source>
        <strain evidence="3 4">Japan</strain>
    </source>
</reference>
<sequence length="434" mass="46217">MFKIPLLLAGCLLGTSIAASDPPIPPVYGSSSDDFDINSISSYLDDDSSSSSSSSTKLAGGSGTFSYTNYNQHSSSLALPTAAAYKSSASTNYPPLPGSTAATSTGQSFSSGQSGSSAYYSQGSSASPSSSPYGSTQYGSDSYSGSSSYGNSYKGDSGSSSSSSSFNFPPAGSDAFESTNDDLRGQSQYSSYESQYSADPAQGGSLPNYKPQPSYKPQSGYKPQPSYKRPSRPNPYKDSAGPTGPLYSPGSSPYGSPDAPFGSFDDHDPMSSAGSPFFDSRPTYNPYNPQAMASNYGGFDEPDNYANPWTHDPFMGMRGRPQYEPGTPPYFKDFMSYKGHHQDLPYSPNSPYSHSYPKPHSPYSGSRPSGYRGPGPKYSSGKGSRYPRQPRPGYTGMRGYSGGPSSHHSRYPSHHPRPSSGRPYSSSYPSHRYH</sequence>
<feature type="region of interest" description="Disordered" evidence="1">
    <location>
        <begin position="96"/>
        <end position="434"/>
    </location>
</feature>
<evidence type="ECO:0000313" key="4">
    <source>
        <dbReference type="Proteomes" id="UP001307889"/>
    </source>
</evidence>
<feature type="compositionally biased region" description="Low complexity" evidence="1">
    <location>
        <begin position="241"/>
        <end position="257"/>
    </location>
</feature>
<feature type="compositionally biased region" description="Polar residues" evidence="1">
    <location>
        <begin position="282"/>
        <end position="293"/>
    </location>
</feature>
<organism evidence="3 4">
    <name type="scientific">Nesidiocoris tenuis</name>
    <dbReference type="NCBI Taxonomy" id="355587"/>
    <lineage>
        <taxon>Eukaryota</taxon>
        <taxon>Metazoa</taxon>
        <taxon>Ecdysozoa</taxon>
        <taxon>Arthropoda</taxon>
        <taxon>Hexapoda</taxon>
        <taxon>Insecta</taxon>
        <taxon>Pterygota</taxon>
        <taxon>Neoptera</taxon>
        <taxon>Paraneoptera</taxon>
        <taxon>Hemiptera</taxon>
        <taxon>Heteroptera</taxon>
        <taxon>Panheteroptera</taxon>
        <taxon>Cimicomorpha</taxon>
        <taxon>Miridae</taxon>
        <taxon>Dicyphina</taxon>
        <taxon>Nesidiocoris</taxon>
    </lineage>
</organism>
<dbReference type="Proteomes" id="UP001307889">
    <property type="component" value="Chromosome 10"/>
</dbReference>
<dbReference type="EMBL" id="AP028918">
    <property type="protein sequence ID" value="BES99606.1"/>
    <property type="molecule type" value="Genomic_DNA"/>
</dbReference>
<feature type="chain" id="PRO_5047277767" description="Mucin-like domain-containing protein" evidence="2">
    <location>
        <begin position="19"/>
        <end position="434"/>
    </location>
</feature>
<gene>
    <name evidence="3" type="ORF">NTJ_12423</name>
</gene>